<accession>A0A5J5DNJ2</accession>
<reference evidence="3 4" key="1">
    <citation type="submission" date="2019-08" db="EMBL/GenBank/DDBJ databases">
        <title>A chromosome-level genome assembly, high-density linkage maps, and genome scans reveal the genomic architecture of hybrid incompatibilities underlying speciation via character displacement in darters (Percidae: Etheostominae).</title>
        <authorList>
            <person name="Moran R.L."/>
            <person name="Catchen J.M."/>
            <person name="Fuller R.C."/>
        </authorList>
    </citation>
    <scope>NUCLEOTIDE SEQUENCE [LARGE SCALE GENOMIC DNA]</scope>
    <source>
        <strain evidence="3">EspeVRDwgs_2016</strain>
        <tissue evidence="3">Muscle</tissue>
    </source>
</reference>
<dbReference type="InterPro" id="IPR056862">
    <property type="entry name" value="VWA7_N"/>
</dbReference>
<name>A0A5J5DNJ2_9PERO</name>
<feature type="domain" description="VWA7 N-terminal" evidence="2">
    <location>
        <begin position="34"/>
        <end position="125"/>
    </location>
</feature>
<evidence type="ECO:0000313" key="4">
    <source>
        <dbReference type="Proteomes" id="UP000327493"/>
    </source>
</evidence>
<dbReference type="Pfam" id="PF25107">
    <property type="entry name" value="VWA7_N"/>
    <property type="match status" value="1"/>
</dbReference>
<keyword evidence="4" id="KW-1185">Reference proteome</keyword>
<dbReference type="Proteomes" id="UP000327493">
    <property type="component" value="Chromosome 2"/>
</dbReference>
<dbReference type="Pfam" id="PF23560">
    <property type="entry name" value="GBD_Hemicentin"/>
    <property type="match status" value="1"/>
</dbReference>
<dbReference type="PANTHER" id="PTHR14905:SF18">
    <property type="entry name" value="VON WILLEBRAND FACTOR A DOMAIN-CONTAINING 10, TANDEM DUPLICATE 1-RELATED"/>
    <property type="match status" value="1"/>
</dbReference>
<protein>
    <submittedName>
        <fullName evidence="3">Uncharacterized protein</fullName>
    </submittedName>
</protein>
<comment type="caution">
    <text evidence="3">The sequence shown here is derived from an EMBL/GenBank/DDBJ whole genome shotgun (WGS) entry which is preliminary data.</text>
</comment>
<dbReference type="InterPro" id="IPR052577">
    <property type="entry name" value="VWA7"/>
</dbReference>
<organism evidence="3 4">
    <name type="scientific">Etheostoma spectabile</name>
    <name type="common">orangethroat darter</name>
    <dbReference type="NCBI Taxonomy" id="54343"/>
    <lineage>
        <taxon>Eukaryota</taxon>
        <taxon>Metazoa</taxon>
        <taxon>Chordata</taxon>
        <taxon>Craniata</taxon>
        <taxon>Vertebrata</taxon>
        <taxon>Euteleostomi</taxon>
        <taxon>Actinopterygii</taxon>
        <taxon>Neopterygii</taxon>
        <taxon>Teleostei</taxon>
        <taxon>Neoteleostei</taxon>
        <taxon>Acanthomorphata</taxon>
        <taxon>Eupercaria</taxon>
        <taxon>Perciformes</taxon>
        <taxon>Percoidei</taxon>
        <taxon>Percidae</taxon>
        <taxon>Etheostomatinae</taxon>
        <taxon>Etheostoma</taxon>
    </lineage>
</organism>
<evidence type="ECO:0000259" key="1">
    <source>
        <dbReference type="Pfam" id="PF23560"/>
    </source>
</evidence>
<sequence>MYFNNAKVDVVFALSEEHHFDDETFQRGRSDITAGLSTPTCRNCTGGNCDNNLVPDLLQQGLLTSGYHGGTFDRTSRQEPVGGISKDDVGSSHGSLYHKAADLAVNATMELLENIKVAVGDKNFLRYGPPTPETSRASGGQATEVTKSSLSLVTAVIEESSVSAVVVKNPGRPDNFTFTVDGSLRNITAYVIGASSLTFNLPSSTGVDIANFLLKPSSE</sequence>
<proteinExistence type="predicted"/>
<dbReference type="PANTHER" id="PTHR14905">
    <property type="entry name" value="NG37"/>
    <property type="match status" value="1"/>
</dbReference>
<evidence type="ECO:0000259" key="2">
    <source>
        <dbReference type="Pfam" id="PF25107"/>
    </source>
</evidence>
<dbReference type="AlphaFoldDB" id="A0A5J5DNJ2"/>
<gene>
    <name evidence="3" type="ORF">FQN60_012179</name>
</gene>
<feature type="domain" description="Hemicentin/VWA7 galactose-binding" evidence="1">
    <location>
        <begin position="166"/>
        <end position="208"/>
    </location>
</feature>
<feature type="non-terminal residue" evidence="3">
    <location>
        <position position="219"/>
    </location>
</feature>
<dbReference type="InterPro" id="IPR056475">
    <property type="entry name" value="GBD_Hemicentin/VWA7"/>
</dbReference>
<dbReference type="EMBL" id="VOFY01000002">
    <property type="protein sequence ID" value="KAA8595044.1"/>
    <property type="molecule type" value="Genomic_DNA"/>
</dbReference>
<evidence type="ECO:0000313" key="3">
    <source>
        <dbReference type="EMBL" id="KAA8595044.1"/>
    </source>
</evidence>